<dbReference type="GO" id="GO:0006281">
    <property type="term" value="P:DNA repair"/>
    <property type="evidence" value="ECO:0007669"/>
    <property type="project" value="TreeGrafter"/>
</dbReference>
<dbReference type="InterPro" id="IPR023214">
    <property type="entry name" value="HAD_sf"/>
</dbReference>
<protein>
    <submittedName>
        <fullName evidence="1">Uncharacterized protein</fullName>
    </submittedName>
</protein>
<dbReference type="AlphaFoldDB" id="A0A0R1VTC5"/>
<organism evidence="1 2">
    <name type="scientific">Lapidilactobacillus concavus DSM 17758</name>
    <dbReference type="NCBI Taxonomy" id="1423735"/>
    <lineage>
        <taxon>Bacteria</taxon>
        <taxon>Bacillati</taxon>
        <taxon>Bacillota</taxon>
        <taxon>Bacilli</taxon>
        <taxon>Lactobacillales</taxon>
        <taxon>Lactobacillaceae</taxon>
        <taxon>Lapidilactobacillus</taxon>
    </lineage>
</organism>
<dbReference type="PANTHER" id="PTHR43434:SF1">
    <property type="entry name" value="PHOSPHOGLYCOLATE PHOSPHATASE"/>
    <property type="match status" value="1"/>
</dbReference>
<dbReference type="SFLD" id="SFLDG01129">
    <property type="entry name" value="C1.5:_HAD__Beta-PGM__Phosphata"/>
    <property type="match status" value="1"/>
</dbReference>
<dbReference type="PRINTS" id="PR00413">
    <property type="entry name" value="HADHALOGNASE"/>
</dbReference>
<dbReference type="InterPro" id="IPR006439">
    <property type="entry name" value="HAD-SF_hydro_IA"/>
</dbReference>
<dbReference type="InterPro" id="IPR050155">
    <property type="entry name" value="HAD-like_hydrolase_sf"/>
</dbReference>
<dbReference type="STRING" id="1423735.FC15_GL001817"/>
<dbReference type="NCBIfam" id="TIGR01509">
    <property type="entry name" value="HAD-SF-IA-v3"/>
    <property type="match status" value="1"/>
</dbReference>
<dbReference type="EMBL" id="AZFX01000060">
    <property type="protein sequence ID" value="KRM09025.1"/>
    <property type="molecule type" value="Genomic_DNA"/>
</dbReference>
<comment type="caution">
    <text evidence="1">The sequence shown here is derived from an EMBL/GenBank/DDBJ whole genome shotgun (WGS) entry which is preliminary data.</text>
</comment>
<dbReference type="InterPro" id="IPR036412">
    <property type="entry name" value="HAD-like_sf"/>
</dbReference>
<dbReference type="SFLD" id="SFLDS00003">
    <property type="entry name" value="Haloacid_Dehalogenase"/>
    <property type="match status" value="1"/>
</dbReference>
<dbReference type="GO" id="GO:0005829">
    <property type="term" value="C:cytosol"/>
    <property type="evidence" value="ECO:0007669"/>
    <property type="project" value="TreeGrafter"/>
</dbReference>
<evidence type="ECO:0000313" key="2">
    <source>
        <dbReference type="Proteomes" id="UP000051315"/>
    </source>
</evidence>
<dbReference type="GO" id="GO:0008967">
    <property type="term" value="F:phosphoglycolate phosphatase activity"/>
    <property type="evidence" value="ECO:0007669"/>
    <property type="project" value="TreeGrafter"/>
</dbReference>
<accession>A0A0R1VTC5</accession>
<name>A0A0R1VTC5_9LACO</name>
<evidence type="ECO:0000313" key="1">
    <source>
        <dbReference type="EMBL" id="KRM09025.1"/>
    </source>
</evidence>
<dbReference type="Gene3D" id="1.10.150.240">
    <property type="entry name" value="Putative phosphatase, domain 2"/>
    <property type="match status" value="1"/>
</dbReference>
<dbReference type="SUPFAM" id="SSF56784">
    <property type="entry name" value="HAD-like"/>
    <property type="match status" value="1"/>
</dbReference>
<dbReference type="SFLD" id="SFLDG01135">
    <property type="entry name" value="C1.5.6:_HAD__Beta-PGM__Phospha"/>
    <property type="match status" value="1"/>
</dbReference>
<dbReference type="PANTHER" id="PTHR43434">
    <property type="entry name" value="PHOSPHOGLYCOLATE PHOSPHATASE"/>
    <property type="match status" value="1"/>
</dbReference>
<gene>
    <name evidence="1" type="ORF">FC15_GL001817</name>
</gene>
<dbReference type="PATRIC" id="fig|1423735.3.peg.1888"/>
<dbReference type="Proteomes" id="UP000051315">
    <property type="component" value="Unassembled WGS sequence"/>
</dbReference>
<keyword evidence="2" id="KW-1185">Reference proteome</keyword>
<sequence length="220" mass="24103">MGDNVIKAVIFDMDGVLIDSEPYYLQQRMAYFKLIGVDVDDDRLQEMVGGNMKIVLPQLLPGKTDAAYAQLRVGYRYFKSRHPQDFRQTLMADAKSTIEALRQQGYLLALASSSERPTINEMLTNTGLNGDFAVILSGADFPKSKPDPSIYLTALAQLKVRPEEAVAIEDSQMGIEAAQTAGIYTYAVAVSDPRVATDQSAADAHLANLSALLPALARWK</sequence>
<dbReference type="Gene3D" id="3.40.50.1000">
    <property type="entry name" value="HAD superfamily/HAD-like"/>
    <property type="match status" value="1"/>
</dbReference>
<proteinExistence type="predicted"/>
<dbReference type="InterPro" id="IPR041492">
    <property type="entry name" value="HAD_2"/>
</dbReference>
<dbReference type="InterPro" id="IPR023198">
    <property type="entry name" value="PGP-like_dom2"/>
</dbReference>
<dbReference type="Pfam" id="PF13419">
    <property type="entry name" value="HAD_2"/>
    <property type="match status" value="1"/>
</dbReference>
<reference evidence="1 2" key="1">
    <citation type="journal article" date="2015" name="Genome Announc.">
        <title>Expanding the biotechnology potential of lactobacilli through comparative genomics of 213 strains and associated genera.</title>
        <authorList>
            <person name="Sun Z."/>
            <person name="Harris H.M."/>
            <person name="McCann A."/>
            <person name="Guo C."/>
            <person name="Argimon S."/>
            <person name="Zhang W."/>
            <person name="Yang X."/>
            <person name="Jeffery I.B."/>
            <person name="Cooney J.C."/>
            <person name="Kagawa T.F."/>
            <person name="Liu W."/>
            <person name="Song Y."/>
            <person name="Salvetti E."/>
            <person name="Wrobel A."/>
            <person name="Rasinkangas P."/>
            <person name="Parkhill J."/>
            <person name="Rea M.C."/>
            <person name="O'Sullivan O."/>
            <person name="Ritari J."/>
            <person name="Douillard F.P."/>
            <person name="Paul Ross R."/>
            <person name="Yang R."/>
            <person name="Briner A.E."/>
            <person name="Felis G.E."/>
            <person name="de Vos W.M."/>
            <person name="Barrangou R."/>
            <person name="Klaenhammer T.R."/>
            <person name="Caufield P.W."/>
            <person name="Cui Y."/>
            <person name="Zhang H."/>
            <person name="O'Toole P.W."/>
        </authorList>
    </citation>
    <scope>NUCLEOTIDE SEQUENCE [LARGE SCALE GENOMIC DNA]</scope>
    <source>
        <strain evidence="1 2">DSM 17758</strain>
    </source>
</reference>